<comment type="caution">
    <text evidence="6">The sequence shown here is derived from an EMBL/GenBank/DDBJ whole genome shotgun (WGS) entry which is preliminary data.</text>
</comment>
<dbReference type="InterPro" id="IPR023801">
    <property type="entry name" value="His_deacetylse_dom"/>
</dbReference>
<evidence type="ECO:0000256" key="1">
    <source>
        <dbReference type="ARBA" id="ARBA00005101"/>
    </source>
</evidence>
<gene>
    <name evidence="6" type="ORF">JOE57_001317</name>
</gene>
<name>A0ABS2RHB5_9ACTN</name>
<sequence length="377" mass="40520">MLYSDELTRYDFGPLHPMAPGRVRNTIALARALGVLDRMEVVAPPEVDLGLIRTVHDADYVEAVQKAEVNPVFGLGTSDNPVFAQMHEISAQVVMATVAAAQSVWNGTTKRACNISGGLHHAMPRNTSGFCVYNDIAVAIKWLLAQGCERVAYVDVDVHHGDGVQAIFYNDPRVMTISLHETPMTLFPGTGFPHETGGPDAIGSAVNVALPPGTGDAGWLRAFHAVVPEVLHAFRPTVLVTQHGCDSHFSDPLAELNLTIDGQRASYLAMAALADELCEGRWISTGGGGYSVLNVVPRAWTHLLGVVSGHPVDPDTVIPEAWRDTIGDEAPTVMTDHADVSFPDVSSGYNPADRLDQAIIATRKAVFPELGLDPEFY</sequence>
<keyword evidence="7" id="KW-1185">Reference proteome</keyword>
<accession>A0ABS2RHB5</accession>
<dbReference type="RefSeq" id="WP_239578864.1">
    <property type="nucleotide sequence ID" value="NZ_BAAAQP010000008.1"/>
</dbReference>
<evidence type="ECO:0000313" key="7">
    <source>
        <dbReference type="Proteomes" id="UP000704762"/>
    </source>
</evidence>
<keyword evidence="4" id="KW-0006">Acetoin catabolism</keyword>
<dbReference type="PANTHER" id="PTHR10625">
    <property type="entry name" value="HISTONE DEACETYLASE HDAC1-RELATED"/>
    <property type="match status" value="1"/>
</dbReference>
<dbReference type="InterPro" id="IPR037138">
    <property type="entry name" value="His_deacetylse_dom_sf"/>
</dbReference>
<protein>
    <recommendedName>
        <fullName evidence="3">Acetoin utilization protein AcuC</fullName>
    </recommendedName>
</protein>
<comment type="pathway">
    <text evidence="1">Ketone degradation; acetoin degradation.</text>
</comment>
<dbReference type="CDD" id="cd09994">
    <property type="entry name" value="HDAC_AcuC_like"/>
    <property type="match status" value="1"/>
</dbReference>
<dbReference type="InterPro" id="IPR000286">
    <property type="entry name" value="HDACs"/>
</dbReference>
<dbReference type="InterPro" id="IPR023696">
    <property type="entry name" value="Ureohydrolase_dom_sf"/>
</dbReference>
<dbReference type="PANTHER" id="PTHR10625:SF10">
    <property type="entry name" value="HISTONE DEACETYLASE HDAC1"/>
    <property type="match status" value="1"/>
</dbReference>
<feature type="domain" description="Histone deacetylase" evidence="5">
    <location>
        <begin position="16"/>
        <end position="304"/>
    </location>
</feature>
<organism evidence="6 7">
    <name type="scientific">Microlunatus panaciterrae</name>
    <dbReference type="NCBI Taxonomy" id="400768"/>
    <lineage>
        <taxon>Bacteria</taxon>
        <taxon>Bacillati</taxon>
        <taxon>Actinomycetota</taxon>
        <taxon>Actinomycetes</taxon>
        <taxon>Propionibacteriales</taxon>
        <taxon>Propionibacteriaceae</taxon>
        <taxon>Microlunatus</taxon>
    </lineage>
</organism>
<dbReference type="EMBL" id="JAFBCF010000001">
    <property type="protein sequence ID" value="MBM7798396.1"/>
    <property type="molecule type" value="Genomic_DNA"/>
</dbReference>
<evidence type="ECO:0000256" key="3">
    <source>
        <dbReference type="ARBA" id="ARBA00020218"/>
    </source>
</evidence>
<dbReference type="InterPro" id="IPR003085">
    <property type="entry name" value="AcuC"/>
</dbReference>
<evidence type="ECO:0000313" key="6">
    <source>
        <dbReference type="EMBL" id="MBM7798396.1"/>
    </source>
</evidence>
<comment type="similarity">
    <text evidence="2">Belongs to the histone deacetylase family.</text>
</comment>
<reference evidence="6 7" key="1">
    <citation type="submission" date="2021-01" db="EMBL/GenBank/DDBJ databases">
        <title>Sequencing the genomes of 1000 actinobacteria strains.</title>
        <authorList>
            <person name="Klenk H.-P."/>
        </authorList>
    </citation>
    <scope>NUCLEOTIDE SEQUENCE [LARGE SCALE GENOMIC DNA]</scope>
    <source>
        <strain evidence="6 7">DSM 18662</strain>
    </source>
</reference>
<dbReference type="SUPFAM" id="SSF52768">
    <property type="entry name" value="Arginase/deacetylase"/>
    <property type="match status" value="1"/>
</dbReference>
<evidence type="ECO:0000259" key="5">
    <source>
        <dbReference type="Pfam" id="PF00850"/>
    </source>
</evidence>
<dbReference type="PRINTS" id="PR01270">
    <property type="entry name" value="HDASUPER"/>
</dbReference>
<proteinExistence type="inferred from homology"/>
<evidence type="ECO:0000256" key="2">
    <source>
        <dbReference type="ARBA" id="ARBA00005947"/>
    </source>
</evidence>
<dbReference type="Gene3D" id="3.40.800.20">
    <property type="entry name" value="Histone deacetylase domain"/>
    <property type="match status" value="1"/>
</dbReference>
<dbReference type="Pfam" id="PF00850">
    <property type="entry name" value="Hist_deacetyl"/>
    <property type="match status" value="1"/>
</dbReference>
<dbReference type="Proteomes" id="UP000704762">
    <property type="component" value="Unassembled WGS sequence"/>
</dbReference>
<evidence type="ECO:0000256" key="4">
    <source>
        <dbReference type="ARBA" id="ARBA00022627"/>
    </source>
</evidence>